<protein>
    <submittedName>
        <fullName evidence="2">Uncharacterized protein</fullName>
    </submittedName>
</protein>
<comment type="caution">
    <text evidence="2">The sequence shown here is derived from an EMBL/GenBank/DDBJ whole genome shotgun (WGS) entry which is preliminary data.</text>
</comment>
<dbReference type="VEuPathDB" id="ToxoDB:CSUI_003408"/>
<name>A0A2C6L2N0_9APIC</name>
<sequence length="128" mass="14370">MLAEKPITTQRPDTSSIPRACPRRPTVPCRCHQAEWIYSPDAVPVRESAFACHKLRRYCPKDGRTGALFFPRRGRGGKLLARFLTRSRCASLSGPSVVSGIGKPAVRGRRFPSPVRGENSGQRRRRRQ</sequence>
<proteinExistence type="predicted"/>
<keyword evidence="3" id="KW-1185">Reference proteome</keyword>
<reference evidence="2 3" key="1">
    <citation type="journal article" date="2017" name="Int. J. Parasitol.">
        <title>The genome of the protozoan parasite Cystoisospora suis and a reverse vaccinology approach to identify vaccine candidates.</title>
        <authorList>
            <person name="Palmieri N."/>
            <person name="Shrestha A."/>
            <person name="Ruttkowski B."/>
            <person name="Beck T."/>
            <person name="Vogl C."/>
            <person name="Tomley F."/>
            <person name="Blake D.P."/>
            <person name="Joachim A."/>
        </authorList>
    </citation>
    <scope>NUCLEOTIDE SEQUENCE [LARGE SCALE GENOMIC DNA]</scope>
    <source>
        <strain evidence="2 3">Wien I</strain>
    </source>
</reference>
<dbReference type="RefSeq" id="XP_067924416.1">
    <property type="nucleotide sequence ID" value="XM_068063606.1"/>
</dbReference>
<evidence type="ECO:0000313" key="3">
    <source>
        <dbReference type="Proteomes" id="UP000221165"/>
    </source>
</evidence>
<dbReference type="AlphaFoldDB" id="A0A2C6L2N0"/>
<dbReference type="Proteomes" id="UP000221165">
    <property type="component" value="Unassembled WGS sequence"/>
</dbReference>
<gene>
    <name evidence="2" type="ORF">CSUI_003408</name>
</gene>
<evidence type="ECO:0000256" key="1">
    <source>
        <dbReference type="SAM" id="MobiDB-lite"/>
    </source>
</evidence>
<feature type="region of interest" description="Disordered" evidence="1">
    <location>
        <begin position="101"/>
        <end position="128"/>
    </location>
</feature>
<evidence type="ECO:0000313" key="2">
    <source>
        <dbReference type="EMBL" id="PHJ22739.1"/>
    </source>
</evidence>
<accession>A0A2C6L2N0</accession>
<dbReference type="GeneID" id="94426817"/>
<organism evidence="2 3">
    <name type="scientific">Cystoisospora suis</name>
    <dbReference type="NCBI Taxonomy" id="483139"/>
    <lineage>
        <taxon>Eukaryota</taxon>
        <taxon>Sar</taxon>
        <taxon>Alveolata</taxon>
        <taxon>Apicomplexa</taxon>
        <taxon>Conoidasida</taxon>
        <taxon>Coccidia</taxon>
        <taxon>Eucoccidiorida</taxon>
        <taxon>Eimeriorina</taxon>
        <taxon>Sarcocystidae</taxon>
        <taxon>Cystoisospora</taxon>
    </lineage>
</organism>
<dbReference type="EMBL" id="MIGC01001518">
    <property type="protein sequence ID" value="PHJ22739.1"/>
    <property type="molecule type" value="Genomic_DNA"/>
</dbReference>